<evidence type="ECO:0000313" key="1">
    <source>
        <dbReference type="EMBL" id="ALI04550.1"/>
    </source>
</evidence>
<proteinExistence type="predicted"/>
<evidence type="ECO:0000313" key="2">
    <source>
        <dbReference type="Proteomes" id="UP000066487"/>
    </source>
</evidence>
<name>A0A0N9WQ41_PSEFL</name>
<protein>
    <submittedName>
        <fullName evidence="1">Uncharacterized protein</fullName>
    </submittedName>
</protein>
<sequence>MGYKNADGSLNAHAQKTIDTQEALVLTNSILDTLRQKLFRFEHLNTLLQPIRLQRGVMAVCA</sequence>
<organism evidence="1 2">
    <name type="scientific">Pseudomonas fluorescens</name>
    <dbReference type="NCBI Taxonomy" id="294"/>
    <lineage>
        <taxon>Bacteria</taxon>
        <taxon>Pseudomonadati</taxon>
        <taxon>Pseudomonadota</taxon>
        <taxon>Gammaproteobacteria</taxon>
        <taxon>Pseudomonadales</taxon>
        <taxon>Pseudomonadaceae</taxon>
        <taxon>Pseudomonas</taxon>
    </lineage>
</organism>
<reference evidence="1 2" key="2">
    <citation type="journal article" date="2018" name="Nature">
        <title>Mutant phenotypes for thousands of bacterial genes of unknown function.</title>
        <authorList>
            <person name="Price M.N."/>
            <person name="Wetmore K.M."/>
            <person name="Waters R.J."/>
            <person name="Callaghan M."/>
            <person name="Ray J."/>
            <person name="Liu H."/>
            <person name="Kuehl J.V."/>
            <person name="Melnyk R.A."/>
            <person name="Lamson J.S."/>
            <person name="Suh Y."/>
            <person name="Carlson H.K."/>
            <person name="Esquivel Z."/>
            <person name="Sadeeshkumar H."/>
            <person name="Chakraborty R."/>
            <person name="Zane G.M."/>
            <person name="Rubin B.E."/>
            <person name="Wall J.D."/>
            <person name="Visel A."/>
            <person name="Bristow J."/>
            <person name="Blow M.J."/>
            <person name="Arkin A.P."/>
            <person name="Deutschbauer A.M."/>
        </authorList>
    </citation>
    <scope>NUCLEOTIDE SEQUENCE [LARGE SCALE GENOMIC DNA]</scope>
    <source>
        <strain evidence="1 2">FW300-N2E3</strain>
    </source>
</reference>
<dbReference type="AlphaFoldDB" id="A0A0N9WQ41"/>
<reference evidence="2" key="1">
    <citation type="submission" date="2015-09" db="EMBL/GenBank/DDBJ databases">
        <title>Whole genome sequence of Pseudomonas fluorescens FW300-N2E3.</title>
        <authorList>
            <person name="Ray J."/>
            <person name="Melnyk R."/>
            <person name="Deutschbauer A."/>
        </authorList>
    </citation>
    <scope>NUCLEOTIDE SEQUENCE [LARGE SCALE GENOMIC DNA]</scope>
    <source>
        <strain evidence="2">FW300-N2E3</strain>
    </source>
</reference>
<dbReference type="Proteomes" id="UP000066487">
    <property type="component" value="Chromosome"/>
</dbReference>
<accession>A0A0N9WQ41</accession>
<dbReference type="EMBL" id="CP012830">
    <property type="protein sequence ID" value="ALI04550.1"/>
    <property type="molecule type" value="Genomic_DNA"/>
</dbReference>
<gene>
    <name evidence="1" type="ORF">AO353_27130</name>
</gene>